<dbReference type="Pfam" id="PF01734">
    <property type="entry name" value="Patatin"/>
    <property type="match status" value="1"/>
</dbReference>
<name>A0ABQ0F740_APOSI</name>
<dbReference type="InterPro" id="IPR033562">
    <property type="entry name" value="PLPL"/>
</dbReference>
<feature type="active site" description="Proton acceptor" evidence="2">
    <location>
        <position position="163"/>
    </location>
</feature>
<proteinExistence type="predicted"/>
<dbReference type="InterPro" id="IPR002641">
    <property type="entry name" value="PNPLA_dom"/>
</dbReference>
<comment type="caution">
    <text evidence="5">The sequence shown here is derived from an EMBL/GenBank/DDBJ whole genome shotgun (WGS) entry which is preliminary data.</text>
</comment>
<keyword evidence="3" id="KW-1133">Transmembrane helix</keyword>
<dbReference type="InterPro" id="IPR016035">
    <property type="entry name" value="Acyl_Trfase/lysoPLipase"/>
</dbReference>
<evidence type="ECO:0000259" key="4">
    <source>
        <dbReference type="PROSITE" id="PS51635"/>
    </source>
</evidence>
<evidence type="ECO:0000256" key="1">
    <source>
        <dbReference type="ARBA" id="ARBA00023098"/>
    </source>
</evidence>
<comment type="caution">
    <text evidence="2">Lacks conserved residue(s) required for the propagation of feature annotation.</text>
</comment>
<keyword evidence="3" id="KW-0812">Transmembrane</keyword>
<dbReference type="PANTHER" id="PTHR12406">
    <property type="entry name" value="CALCIUM-INDEPENDENT PHOSPHOLIPASE A2 IPLA2 -RELATED"/>
    <property type="match status" value="1"/>
</dbReference>
<dbReference type="Proteomes" id="UP001623349">
    <property type="component" value="Unassembled WGS sequence"/>
</dbReference>
<organism evidence="5 6">
    <name type="scientific">Apodemus speciosus</name>
    <name type="common">Large Japanese field mouse</name>
    <dbReference type="NCBI Taxonomy" id="105296"/>
    <lineage>
        <taxon>Eukaryota</taxon>
        <taxon>Metazoa</taxon>
        <taxon>Chordata</taxon>
        <taxon>Craniata</taxon>
        <taxon>Vertebrata</taxon>
        <taxon>Euteleostomi</taxon>
        <taxon>Mammalia</taxon>
        <taxon>Eutheria</taxon>
        <taxon>Euarchontoglires</taxon>
        <taxon>Glires</taxon>
        <taxon>Rodentia</taxon>
        <taxon>Myomorpha</taxon>
        <taxon>Muroidea</taxon>
        <taxon>Muridae</taxon>
        <taxon>Murinae</taxon>
        <taxon>Apodemus</taxon>
    </lineage>
</organism>
<keyword evidence="6" id="KW-1185">Reference proteome</keyword>
<keyword evidence="2" id="KW-0378">Hydrolase</keyword>
<dbReference type="PANTHER" id="PTHR12406:SF7">
    <property type="entry name" value="PATATIN-LIKE PHOSPHOLIPASE DOMAIN-CONTAINING PROTEIN 4"/>
    <property type="match status" value="1"/>
</dbReference>
<dbReference type="EMBL" id="BAAFST010000010">
    <property type="protein sequence ID" value="GAB1295094.1"/>
    <property type="molecule type" value="Genomic_DNA"/>
</dbReference>
<evidence type="ECO:0000256" key="2">
    <source>
        <dbReference type="PROSITE-ProRule" id="PRU01161"/>
    </source>
</evidence>
<evidence type="ECO:0000256" key="3">
    <source>
        <dbReference type="SAM" id="Phobius"/>
    </source>
</evidence>
<gene>
    <name evidence="5" type="ORF">APTSU1_001032800</name>
</gene>
<keyword evidence="1 2" id="KW-0443">Lipid metabolism</keyword>
<feature type="short sequence motif" description="GXSXG" evidence="2">
    <location>
        <begin position="41"/>
        <end position="45"/>
    </location>
</feature>
<protein>
    <submittedName>
        <fullName evidence="5">Patatin-like phospholipase domain-containing protein 2</fullName>
    </submittedName>
</protein>
<dbReference type="SUPFAM" id="SSF52151">
    <property type="entry name" value="FabD/lysophospholipase-like"/>
    <property type="match status" value="1"/>
</dbReference>
<feature type="active site" description="Nucleophile" evidence="2">
    <location>
        <position position="43"/>
    </location>
</feature>
<evidence type="ECO:0000313" key="6">
    <source>
        <dbReference type="Proteomes" id="UP001623349"/>
    </source>
</evidence>
<keyword evidence="3" id="KW-0472">Membrane</keyword>
<evidence type="ECO:0000313" key="5">
    <source>
        <dbReference type="EMBL" id="GAB1295094.1"/>
    </source>
</evidence>
<feature type="transmembrane region" description="Helical" evidence="3">
    <location>
        <begin position="6"/>
        <end position="26"/>
    </location>
</feature>
<feature type="domain" description="PNPLA" evidence="4">
    <location>
        <begin position="6"/>
        <end position="176"/>
    </location>
</feature>
<dbReference type="PROSITE" id="PS51635">
    <property type="entry name" value="PNPLA"/>
    <property type="match status" value="1"/>
</dbReference>
<feature type="short sequence motif" description="DGA/G" evidence="2">
    <location>
        <begin position="163"/>
        <end position="165"/>
    </location>
</feature>
<keyword evidence="2" id="KW-0442">Lipid degradation</keyword>
<dbReference type="InterPro" id="IPR033902">
    <property type="entry name" value="PNPLA4"/>
</dbReference>
<dbReference type="Gene3D" id="3.40.1090.10">
    <property type="entry name" value="Cytosolic phospholipase A2 catalytic domain"/>
    <property type="match status" value="2"/>
</dbReference>
<dbReference type="CDD" id="cd07222">
    <property type="entry name" value="Pat_PNPLA4"/>
    <property type="match status" value="1"/>
</dbReference>
<sequence>MKHTHLSFSACGFLGIYHLGAATMLCMRGRDLLRDITGFAGASAGALVAAVLLTAPERLEECTRFVFAFAEETRTQALGPVTPGYDFMARLRGGIDSVLPQHAHTLARGRLHVSVTSMADGKNCLVSSFTSRDDLITVLLASCFIPVYAGLESVEYAGQRWMDGGFTDSLPVLPMGRTLTFSPFSGRADVSPWDPGWPGMCVRLAKQDVTVSMANLVRVWQMLFPPGRQMMEAIYCRGMIDTARFLRRECWHQ</sequence>
<accession>A0ABQ0F740</accession>
<feature type="transmembrane region" description="Helical" evidence="3">
    <location>
        <begin position="38"/>
        <end position="55"/>
    </location>
</feature>
<reference evidence="5 6" key="1">
    <citation type="submission" date="2024-08" db="EMBL/GenBank/DDBJ databases">
        <title>The draft genome of Apodemus speciosus.</title>
        <authorList>
            <person name="Nabeshima K."/>
            <person name="Suzuki S."/>
            <person name="Onuma M."/>
        </authorList>
    </citation>
    <scope>NUCLEOTIDE SEQUENCE [LARGE SCALE GENOMIC DNA]</scope>
    <source>
        <strain evidence="5">IB14-021</strain>
    </source>
</reference>